<comment type="similarity">
    <text evidence="1 4">Belongs to the spermidine/spermine synthase family.</text>
</comment>
<dbReference type="PANTHER" id="PTHR11558">
    <property type="entry name" value="SPERMIDINE/SPERMINE SYNTHASE"/>
    <property type="match status" value="1"/>
</dbReference>
<feature type="domain" description="PABS" evidence="5">
    <location>
        <begin position="15"/>
        <end position="243"/>
    </location>
</feature>
<evidence type="ECO:0000313" key="7">
    <source>
        <dbReference type="Proteomes" id="UP000596742"/>
    </source>
</evidence>
<gene>
    <name evidence="6" type="ORF">MGAL_10B037155</name>
</gene>
<dbReference type="PANTHER" id="PTHR11558:SF11">
    <property type="entry name" value="SPERMIDINE SYNTHASE"/>
    <property type="match status" value="1"/>
</dbReference>
<feature type="active site" description="Proton acceptor" evidence="3">
    <location>
        <position position="163"/>
    </location>
</feature>
<evidence type="ECO:0000256" key="4">
    <source>
        <dbReference type="RuleBase" id="RU003836"/>
    </source>
</evidence>
<dbReference type="InterPro" id="IPR035246">
    <property type="entry name" value="Spermidine_synt_N"/>
</dbReference>
<evidence type="ECO:0000259" key="5">
    <source>
        <dbReference type="PROSITE" id="PS51006"/>
    </source>
</evidence>
<name>A0A8B6BJM2_MYTGA</name>
<dbReference type="Pfam" id="PF01564">
    <property type="entry name" value="Spermine_synth"/>
    <property type="match status" value="1"/>
</dbReference>
<dbReference type="Gene3D" id="2.30.140.10">
    <property type="entry name" value="Spermidine synthase, tetramerisation domain"/>
    <property type="match status" value="1"/>
</dbReference>
<dbReference type="EC" id="2.5.1.16" evidence="6"/>
<dbReference type="SUPFAM" id="SSF53335">
    <property type="entry name" value="S-adenosyl-L-methionine-dependent methyltransferases"/>
    <property type="match status" value="1"/>
</dbReference>
<dbReference type="AlphaFoldDB" id="A0A8B6BJM2"/>
<keyword evidence="7" id="KW-1185">Reference proteome</keyword>
<dbReference type="OrthoDB" id="38125at2759"/>
<dbReference type="InterPro" id="IPR001045">
    <property type="entry name" value="Spermi_synthase"/>
</dbReference>
<evidence type="ECO:0000256" key="3">
    <source>
        <dbReference type="PROSITE-ProRule" id="PRU00354"/>
    </source>
</evidence>
<dbReference type="Proteomes" id="UP000596742">
    <property type="component" value="Unassembled WGS sequence"/>
</dbReference>
<protein>
    <submittedName>
        <fullName evidence="6">Spermidine synthase</fullName>
        <ecNumber evidence="6">2.5.1.16</ecNumber>
    </submittedName>
</protein>
<evidence type="ECO:0000313" key="6">
    <source>
        <dbReference type="EMBL" id="VDH91864.1"/>
    </source>
</evidence>
<accession>A0A8B6BJM2</accession>
<keyword evidence="2 3" id="KW-0808">Transferase</keyword>
<dbReference type="NCBIfam" id="TIGR00417">
    <property type="entry name" value="speE"/>
    <property type="match status" value="1"/>
</dbReference>
<evidence type="ECO:0000256" key="2">
    <source>
        <dbReference type="ARBA" id="ARBA00022679"/>
    </source>
</evidence>
<dbReference type="InterPro" id="IPR030373">
    <property type="entry name" value="PABS_CS"/>
</dbReference>
<organism evidence="6 7">
    <name type="scientific">Mytilus galloprovincialis</name>
    <name type="common">Mediterranean mussel</name>
    <dbReference type="NCBI Taxonomy" id="29158"/>
    <lineage>
        <taxon>Eukaryota</taxon>
        <taxon>Metazoa</taxon>
        <taxon>Spiralia</taxon>
        <taxon>Lophotrochozoa</taxon>
        <taxon>Mollusca</taxon>
        <taxon>Bivalvia</taxon>
        <taxon>Autobranchia</taxon>
        <taxon>Pteriomorphia</taxon>
        <taxon>Mytilida</taxon>
        <taxon>Mytiloidea</taxon>
        <taxon>Mytilidae</taxon>
        <taxon>Mytilinae</taxon>
        <taxon>Mytilus</taxon>
    </lineage>
</organism>
<comment type="caution">
    <text evidence="6">The sequence shown here is derived from an EMBL/GenBank/DDBJ whole genome shotgun (WGS) entry which is preliminary data.</text>
</comment>
<dbReference type="NCBIfam" id="NF037959">
    <property type="entry name" value="MFS_SpdSyn"/>
    <property type="match status" value="1"/>
</dbReference>
<keyword evidence="3" id="KW-0620">Polyamine biosynthesis</keyword>
<dbReference type="Pfam" id="PF17284">
    <property type="entry name" value="Spermine_synt_N"/>
    <property type="match status" value="1"/>
</dbReference>
<dbReference type="PROSITE" id="PS01330">
    <property type="entry name" value="PABS_1"/>
    <property type="match status" value="1"/>
</dbReference>
<dbReference type="Gene3D" id="3.40.50.150">
    <property type="entry name" value="Vaccinia Virus protein VP39"/>
    <property type="match status" value="1"/>
</dbReference>
<dbReference type="InterPro" id="IPR030374">
    <property type="entry name" value="PABS"/>
</dbReference>
<dbReference type="HAMAP" id="MF_00198">
    <property type="entry name" value="Spermidine_synth"/>
    <property type="match status" value="1"/>
</dbReference>
<dbReference type="CDD" id="cd02440">
    <property type="entry name" value="AdoMet_MTases"/>
    <property type="match status" value="1"/>
</dbReference>
<dbReference type="NCBIfam" id="NF002010">
    <property type="entry name" value="PRK00811.1"/>
    <property type="match status" value="1"/>
</dbReference>
<dbReference type="InterPro" id="IPR037163">
    <property type="entry name" value="Spermidine_synt_N_sf"/>
</dbReference>
<dbReference type="FunFam" id="3.40.50.150:FF:000013">
    <property type="entry name" value="Spermidine synthase"/>
    <property type="match status" value="1"/>
</dbReference>
<dbReference type="GO" id="GO:0004766">
    <property type="term" value="F:spermidine synthase activity"/>
    <property type="evidence" value="ECO:0007669"/>
    <property type="project" value="UniProtKB-EC"/>
</dbReference>
<dbReference type="GO" id="GO:0008295">
    <property type="term" value="P:spermidine biosynthetic process"/>
    <property type="evidence" value="ECO:0007669"/>
    <property type="project" value="TreeGrafter"/>
</dbReference>
<dbReference type="EMBL" id="UYJE01000269">
    <property type="protein sequence ID" value="VDH91864.1"/>
    <property type="molecule type" value="Genomic_DNA"/>
</dbReference>
<evidence type="ECO:0000256" key="1">
    <source>
        <dbReference type="ARBA" id="ARBA00007867"/>
    </source>
</evidence>
<dbReference type="GO" id="GO:0005829">
    <property type="term" value="C:cytosol"/>
    <property type="evidence" value="ECO:0007669"/>
    <property type="project" value="TreeGrafter"/>
</dbReference>
<dbReference type="PROSITE" id="PS51006">
    <property type="entry name" value="PABS_2"/>
    <property type="match status" value="1"/>
</dbReference>
<proteinExistence type="inferred from homology"/>
<sequence>MAVIDGKWCRMESEEMPYSDLSFGIKMEKLLHKEISKYQEIIVFKSQLFGNVLVLDGIVQVAELDEFVYHEMMANLPLNCHPDAKRVLIVGGGDGGVAREILKHPSVEKVVVCEIDEKVVDVCKKYFPKLAESFSDVRTELVIGDGIEYMKDQSSAFDVIITDPQDKIGIAEGLHNEGYYNSMKRALKPNGLICSEGKDMYFELSFVKRLMTFSRKLFPKVAYGYAVTPSYAPGHIGFLLCSTNPNTSFKEPLKTLTENEMKERKLKYYSSDIHRACFILPNHIKEDLYPDGNLQQ</sequence>
<dbReference type="InterPro" id="IPR029063">
    <property type="entry name" value="SAM-dependent_MTases_sf"/>
</dbReference>
<reference evidence="6" key="1">
    <citation type="submission" date="2018-11" db="EMBL/GenBank/DDBJ databases">
        <authorList>
            <person name="Alioto T."/>
            <person name="Alioto T."/>
        </authorList>
    </citation>
    <scope>NUCLEOTIDE SEQUENCE</scope>
</reference>